<keyword evidence="2" id="KW-0732">Signal</keyword>
<feature type="transmembrane region" description="Helical" evidence="1">
    <location>
        <begin position="254"/>
        <end position="278"/>
    </location>
</feature>
<protein>
    <recommendedName>
        <fullName evidence="5">HupE/UreJ family protein</fullName>
    </recommendedName>
</protein>
<feature type="transmembrane region" description="Helical" evidence="1">
    <location>
        <begin position="172"/>
        <end position="193"/>
    </location>
</feature>
<feature type="chain" id="PRO_5047202493" description="HupE/UreJ family protein" evidence="2">
    <location>
        <begin position="21"/>
        <end position="343"/>
    </location>
</feature>
<keyword evidence="1" id="KW-1133">Transmembrane helix</keyword>
<keyword evidence="1" id="KW-0812">Transmembrane</keyword>
<feature type="transmembrane region" description="Helical" evidence="1">
    <location>
        <begin position="322"/>
        <end position="340"/>
    </location>
</feature>
<evidence type="ECO:0000313" key="4">
    <source>
        <dbReference type="Proteomes" id="UP001476282"/>
    </source>
</evidence>
<evidence type="ECO:0000313" key="3">
    <source>
        <dbReference type="EMBL" id="GAA5481239.1"/>
    </source>
</evidence>
<dbReference type="Proteomes" id="UP001476282">
    <property type="component" value="Unassembled WGS sequence"/>
</dbReference>
<evidence type="ECO:0000256" key="2">
    <source>
        <dbReference type="SAM" id="SignalP"/>
    </source>
</evidence>
<proteinExistence type="predicted"/>
<feature type="signal peptide" evidence="2">
    <location>
        <begin position="1"/>
        <end position="20"/>
    </location>
</feature>
<feature type="transmembrane region" description="Helical" evidence="1">
    <location>
        <begin position="200"/>
        <end position="223"/>
    </location>
</feature>
<evidence type="ECO:0000256" key="1">
    <source>
        <dbReference type="SAM" id="Phobius"/>
    </source>
</evidence>
<gene>
    <name evidence="3" type="ORF">Hsar01_00446</name>
</gene>
<dbReference type="Pfam" id="PF13795">
    <property type="entry name" value="HupE_UreJ_2"/>
    <property type="match status" value="1"/>
</dbReference>
<organism evidence="3 4">
    <name type="scientific">Haloferula sargassicola</name>
    <dbReference type="NCBI Taxonomy" id="490096"/>
    <lineage>
        <taxon>Bacteria</taxon>
        <taxon>Pseudomonadati</taxon>
        <taxon>Verrucomicrobiota</taxon>
        <taxon>Verrucomicrobiia</taxon>
        <taxon>Verrucomicrobiales</taxon>
        <taxon>Verrucomicrobiaceae</taxon>
        <taxon>Haloferula</taxon>
    </lineage>
</organism>
<name>A0ABP9UIU7_9BACT</name>
<feature type="transmembrane region" description="Helical" evidence="1">
    <location>
        <begin position="284"/>
        <end position="310"/>
    </location>
</feature>
<evidence type="ECO:0008006" key="5">
    <source>
        <dbReference type="Google" id="ProtNLM"/>
    </source>
</evidence>
<accession>A0ABP9UIU7</accession>
<keyword evidence="1" id="KW-0472">Membrane</keyword>
<reference evidence="3 4" key="1">
    <citation type="submission" date="2024-02" db="EMBL/GenBank/DDBJ databases">
        <title>Haloferula sargassicola NBRC 104335.</title>
        <authorList>
            <person name="Ichikawa N."/>
            <person name="Katano-Makiyama Y."/>
            <person name="Hidaka K."/>
        </authorList>
    </citation>
    <scope>NUCLEOTIDE SEQUENCE [LARGE SCALE GENOMIC DNA]</scope>
    <source>
        <strain evidence="3 4">NBRC 104335</strain>
    </source>
</reference>
<dbReference type="InterPro" id="IPR032809">
    <property type="entry name" value="Put_HupE_UreJ"/>
</dbReference>
<dbReference type="EMBL" id="BAABRI010000002">
    <property type="protein sequence ID" value="GAA5481239.1"/>
    <property type="molecule type" value="Genomic_DNA"/>
</dbReference>
<comment type="caution">
    <text evidence="3">The sequence shown here is derived from an EMBL/GenBank/DDBJ whole genome shotgun (WGS) entry which is preliminary data.</text>
</comment>
<sequence length="343" mass="37317">MNPPFRSLVFALAFAAPAGAHVVEQFHAETVEGGIELLFDVGYADPQTRDDPFEPQPTRDWLVSRTPAQHEALRRESAEYVRHYLGLDKGAELSFPDFDHDPADFERLLSNGAYYRIRVPLEAPLAVAAGSFPDLAVRLPDDTYRTLKPGDSLDLGMHPHGLPALVHAFREGFVHVLPAGLDHILFILAIFLLVRKWRPLLWSSLAFTIAHTITLGLGAAGVIAPSSRWVEPAIALSIAALAIENLLVRDFHRWRLAVIFGFGLVHGMGFASVLAKGLGAGDGFAARLVCANLGVEAAQVAVLSSAWVLTLGWGKSPVYPRFRTVANLALAAIALAWFVQRLG</sequence>
<keyword evidence="4" id="KW-1185">Reference proteome</keyword>